<evidence type="ECO:0000313" key="4">
    <source>
        <dbReference type="Proteomes" id="UP000192520"/>
    </source>
</evidence>
<feature type="region of interest" description="Disordered" evidence="1">
    <location>
        <begin position="1422"/>
        <end position="1491"/>
    </location>
</feature>
<feature type="transmembrane region" description="Helical" evidence="2">
    <location>
        <begin position="981"/>
        <end position="997"/>
    </location>
</feature>
<name>A0A1W9NXT8_UNCC3</name>
<keyword evidence="2" id="KW-1133">Transmembrane helix</keyword>
<feature type="transmembrane region" description="Helical" evidence="2">
    <location>
        <begin position="1079"/>
        <end position="1099"/>
    </location>
</feature>
<keyword evidence="2" id="KW-0472">Membrane</keyword>
<evidence type="ECO:0000256" key="2">
    <source>
        <dbReference type="SAM" id="Phobius"/>
    </source>
</evidence>
<keyword evidence="2" id="KW-0812">Transmembrane</keyword>
<feature type="transmembrane region" description="Helical" evidence="2">
    <location>
        <begin position="1004"/>
        <end position="1027"/>
    </location>
</feature>
<comment type="caution">
    <text evidence="3">The sequence shown here is derived from an EMBL/GenBank/DDBJ whole genome shotgun (WGS) entry which is preliminary data.</text>
</comment>
<dbReference type="EMBL" id="MZGJ01000011">
    <property type="protein sequence ID" value="OQX50977.1"/>
    <property type="molecule type" value="Genomic_DNA"/>
</dbReference>
<feature type="transmembrane region" description="Helical" evidence="2">
    <location>
        <begin position="1047"/>
        <end position="1072"/>
    </location>
</feature>
<feature type="compositionally biased region" description="Polar residues" evidence="1">
    <location>
        <begin position="1461"/>
        <end position="1472"/>
    </location>
</feature>
<proteinExistence type="predicted"/>
<dbReference type="STRING" id="1968527.B5M47_02335"/>
<feature type="compositionally biased region" description="Low complexity" evidence="1">
    <location>
        <begin position="1479"/>
        <end position="1491"/>
    </location>
</feature>
<reference evidence="4" key="1">
    <citation type="submission" date="2017-03" db="EMBL/GenBank/DDBJ databases">
        <title>Novel pathways for hydrocarbon cycling and metabolic interdependencies in hydrothermal sediment communities.</title>
        <authorList>
            <person name="Dombrowski N."/>
            <person name="Seitz K."/>
            <person name="Teske A."/>
            <person name="Baker B."/>
        </authorList>
    </citation>
    <scope>NUCLEOTIDE SEQUENCE [LARGE SCALE GENOMIC DNA]</scope>
</reference>
<protein>
    <submittedName>
        <fullName evidence="3">Uncharacterized protein</fullName>
    </submittedName>
</protein>
<accession>A0A1W9NXT8</accession>
<sequence>MTLHSLFRTQFSRRLVFRTVLNLVVVVALVAAFWGIKTVPVVGYEAVNTAVFTGQIIPAYEGAAYDPTVAFQYLSGLPVYVFVYNRWDGTPGNIIDQLAVRTQIRADGSFQAMGVPHGSNYGVFFPFSEHCYSHDFDTGVDTGMDCALDEAPCAAGHTCTKVVRVKRNDGLEVEPQTAPFRFPKTEDHIQDVFSYAVAPDDSFTLHDQQGNEVTVHGAQSFITSVNRLDIQSHINVFPVVPATVLSVKMRPEGQVLEGSFEVYAVRIARRAAPGELHALIRAKGGVSGEGCTCGGTGCVYNRDIDGDGVLDGCRAASATGFGTEEIFMPTGPLVVKGRSSRLSGAGNYAWFRAFAPPGYYAVTVWKTEEGLPYTRYATNAVLGTGFSAVEFQFVDNSTDSSWGRENLGGPESEGVSQVLVHQRSSSVWGRVLENVSLSSTQLNYSFSVLKKGVSLKLDTLATSGDFGYDYYAGAVANTTNRFGIFEYESYQNVLSHGVKVGVDHTGYLQAQDSAYITPDSGPYQTQDFILQPEPAEGLEVVVGIQSDGEFQGLNGVAVSVICSNCPWGGAKGGGEVSSLIGYTRYEKDLTQENPGYFYFPKQTFIPGMKYVVTFTTSRFTGRCEIANAQDYSGSLQNLRDFCVGDDDSTGPNNELILSPRSSELSFFPRLQIPNVFAQEEVVLDCSNAPDLDGDDVGDVVLKGAIKPEVFNGWKATVVPFLFFSRSGSEVSQNVSPAEAGAELVREAEQLTQESVEANIKVLSLGSTLGKVVADEETSTFEIQFSCDELKAFGEKFKLRLSASVEENSEEKNEGTGRSTGETIVEIAPVYETWREHTTEQSVLRGFSVSPRQPIITVVPDCPGVHWNNLSVDRVIAAAGCNLTKSAASMVPDVFNTLEHYILRTEPLNNMPTVVRLWNSMRIIANSLTIVVLFLIGFMTIFRISPKEFSPGKALTGLIISLLFINFSLLICQVFIDVNNMLVSFLFGIFGSAVRAVAEAGEASAAGVAGGVAAIGPILSAGIISILMSAVSAGGAVAFSGGTVLPAVAAGIFVLGTTIALAVLSFAVAFFMIFLIRYAVVWLCVILAPLVFFLGNIPFFSKVKDAWWKLFIGFTVLQTLMALIIGIGMAMLLGLEESVSFTQGMFQLLIAVGVLYLGIKSPTSILGMFGLDMGAGQALKVAGGMAEPLQKQFGAVQEKIGKKFSREEMFRKKEEEASREMYWKAAGISGLGLTARKFFGKIGFGRVQSERIAHAEKLGKLKKTAWTMALEKQFGITKPVADAGVSVFYNAPLDTELIDRTGKDVLPGLTVGDIKKHYKDHNEFIKATQVGGKAKDYEVLAKRNVDLWIQTAAEKMAGPGASDSDIEAAKERIMLDIVLERPGMKRTPEGIAEAKEILAKKGLGHEDYDRIQQAMREAVGLHGNSLKTRGVPWSPRAKSEGQPAMRDQVSQQARAAGAVLPSDSQQGQQTIPTASKRWTPKGGLPSGKKGGR</sequence>
<dbReference type="Proteomes" id="UP000192520">
    <property type="component" value="Unassembled WGS sequence"/>
</dbReference>
<feature type="transmembrane region" description="Helical" evidence="2">
    <location>
        <begin position="922"/>
        <end position="941"/>
    </location>
</feature>
<organism evidence="3 4">
    <name type="scientific">candidate division CPR3 bacterium 4484_211</name>
    <dbReference type="NCBI Taxonomy" id="1968527"/>
    <lineage>
        <taxon>Bacteria</taxon>
        <taxon>Bacteria division CPR3</taxon>
    </lineage>
</organism>
<evidence type="ECO:0000313" key="3">
    <source>
        <dbReference type="EMBL" id="OQX50977.1"/>
    </source>
</evidence>
<gene>
    <name evidence="3" type="ORF">B5M47_02335</name>
</gene>
<feature type="transmembrane region" description="Helical" evidence="2">
    <location>
        <begin position="15"/>
        <end position="36"/>
    </location>
</feature>
<feature type="transmembrane region" description="Helical" evidence="2">
    <location>
        <begin position="1139"/>
        <end position="1158"/>
    </location>
</feature>
<evidence type="ECO:0000256" key="1">
    <source>
        <dbReference type="SAM" id="MobiDB-lite"/>
    </source>
</evidence>
<feature type="transmembrane region" description="Helical" evidence="2">
    <location>
        <begin position="1105"/>
        <end position="1132"/>
    </location>
</feature>
<feature type="transmembrane region" description="Helical" evidence="2">
    <location>
        <begin position="953"/>
        <end position="975"/>
    </location>
</feature>